<dbReference type="EMBL" id="JACALR010000002">
    <property type="protein sequence ID" value="MDM1550666.1"/>
    <property type="molecule type" value="Genomic_DNA"/>
</dbReference>
<dbReference type="Proteomes" id="UP001173578">
    <property type="component" value="Unassembled WGS sequence"/>
</dbReference>
<reference evidence="1" key="2">
    <citation type="journal article" date="2022" name="Sci. Total Environ.">
        <title>Prevalence, transmission, and molecular epidemiology of tet(X)-positive bacteria among humans, animals, and environmental niches in China: An epidemiological, and genomic-based study.</title>
        <authorList>
            <person name="Dong N."/>
            <person name="Zeng Y."/>
            <person name="Cai C."/>
            <person name="Sun C."/>
            <person name="Lu J."/>
            <person name="Liu C."/>
            <person name="Zhou H."/>
            <person name="Sun Q."/>
            <person name="Shu L."/>
            <person name="Wang H."/>
            <person name="Wang Y."/>
            <person name="Wang S."/>
            <person name="Wu C."/>
            <person name="Chan E.W."/>
            <person name="Chen G."/>
            <person name="Shen Z."/>
            <person name="Chen S."/>
            <person name="Zhang R."/>
        </authorList>
    </citation>
    <scope>NUCLEOTIDE SEQUENCE</scope>
    <source>
        <strain evidence="1">210</strain>
    </source>
</reference>
<protein>
    <submittedName>
        <fullName evidence="1">Uncharacterized protein</fullName>
    </submittedName>
</protein>
<dbReference type="AlphaFoldDB" id="A0AAW7DKC6"/>
<reference evidence="1" key="1">
    <citation type="submission" date="2020-06" db="EMBL/GenBank/DDBJ databases">
        <authorList>
            <person name="Dong N."/>
        </authorList>
    </citation>
    <scope>NUCLEOTIDE SEQUENCE</scope>
    <source>
        <strain evidence="1">210</strain>
    </source>
</reference>
<sequence>MKSKATGIQYIDNQDQGEIFDLKIDVVRDENGQILSGLVFGSTQSQNEASILIARKGEFKLNPLLGVGIGDALLDENLLEYRHKIREHFATDGLNVKHLDFYNLKNFSIDAEYE</sequence>
<accession>A0AAW7DKC6</accession>
<proteinExistence type="predicted"/>
<gene>
    <name evidence="1" type="ORF">HX095_05515</name>
</gene>
<dbReference type="RefSeq" id="WP_286485351.1">
    <property type="nucleotide sequence ID" value="NZ_JACALR010000002.1"/>
</dbReference>
<evidence type="ECO:0000313" key="1">
    <source>
        <dbReference type="EMBL" id="MDM1550666.1"/>
    </source>
</evidence>
<name>A0AAW7DKC6_9FLAO</name>
<comment type="caution">
    <text evidence="1">The sequence shown here is derived from an EMBL/GenBank/DDBJ whole genome shotgun (WGS) entry which is preliminary data.</text>
</comment>
<organism evidence="1 2">
    <name type="scientific">Empedobacter falsenii</name>
    <dbReference type="NCBI Taxonomy" id="343874"/>
    <lineage>
        <taxon>Bacteria</taxon>
        <taxon>Pseudomonadati</taxon>
        <taxon>Bacteroidota</taxon>
        <taxon>Flavobacteriia</taxon>
        <taxon>Flavobacteriales</taxon>
        <taxon>Weeksellaceae</taxon>
        <taxon>Empedobacter</taxon>
    </lineage>
</organism>
<evidence type="ECO:0000313" key="2">
    <source>
        <dbReference type="Proteomes" id="UP001173578"/>
    </source>
</evidence>